<evidence type="ECO:0000256" key="12">
    <source>
        <dbReference type="ARBA" id="ARBA00023012"/>
    </source>
</evidence>
<evidence type="ECO:0000256" key="16">
    <source>
        <dbReference type="SAM" id="Coils"/>
    </source>
</evidence>
<evidence type="ECO:0000259" key="19">
    <source>
        <dbReference type="PROSITE" id="PS50109"/>
    </source>
</evidence>
<keyword evidence="10" id="KW-0067">ATP-binding</keyword>
<dbReference type="CDD" id="cd16922">
    <property type="entry name" value="HATPase_EvgS-ArcB-TorS-like"/>
    <property type="match status" value="1"/>
</dbReference>
<dbReference type="InterPro" id="IPR036641">
    <property type="entry name" value="HPT_dom_sf"/>
</dbReference>
<evidence type="ECO:0000256" key="5">
    <source>
        <dbReference type="ARBA" id="ARBA00022553"/>
    </source>
</evidence>
<dbReference type="PROSITE" id="PS50894">
    <property type="entry name" value="HPT"/>
    <property type="match status" value="1"/>
</dbReference>
<dbReference type="Gene3D" id="1.10.287.130">
    <property type="match status" value="1"/>
</dbReference>
<evidence type="ECO:0000256" key="14">
    <source>
        <dbReference type="PROSITE-ProRule" id="PRU00110"/>
    </source>
</evidence>
<protein>
    <recommendedName>
        <fullName evidence="3">histidine kinase</fullName>
        <ecNumber evidence="3">2.7.13.3</ecNumber>
    </recommendedName>
</protein>
<evidence type="ECO:0000256" key="7">
    <source>
        <dbReference type="ARBA" id="ARBA00022692"/>
    </source>
</evidence>
<dbReference type="InterPro" id="IPR036097">
    <property type="entry name" value="HisK_dim/P_sf"/>
</dbReference>
<comment type="catalytic activity">
    <reaction evidence="1">
        <text>ATP + protein L-histidine = ADP + protein N-phospho-L-histidine.</text>
        <dbReference type="EC" id="2.7.13.3"/>
    </reaction>
</comment>
<feature type="modified residue" description="Phosphohistidine" evidence="14">
    <location>
        <position position="833"/>
    </location>
</feature>
<dbReference type="PROSITE" id="PS50109">
    <property type="entry name" value="HIS_KIN"/>
    <property type="match status" value="1"/>
</dbReference>
<comment type="subcellular location">
    <subcellularLocation>
        <location evidence="2">Cell membrane</location>
        <topology evidence="2">Multi-pass membrane protein</topology>
    </subcellularLocation>
</comment>
<reference evidence="23 24" key="1">
    <citation type="submission" date="2018-01" db="EMBL/GenBank/DDBJ databases">
        <title>Halomonas endophytica sp. nov., isolated from storage liquid in the stems of Populus euphratica.</title>
        <authorList>
            <person name="Chen C."/>
        </authorList>
    </citation>
    <scope>NUCLEOTIDE SEQUENCE [LARGE SCALE GENOMIC DNA]</scope>
    <source>
        <strain evidence="23 24">MC28</strain>
    </source>
</reference>
<evidence type="ECO:0000313" key="24">
    <source>
        <dbReference type="Proteomes" id="UP000235803"/>
    </source>
</evidence>
<evidence type="ECO:0000256" key="11">
    <source>
        <dbReference type="ARBA" id="ARBA00022989"/>
    </source>
</evidence>
<evidence type="ECO:0000256" key="6">
    <source>
        <dbReference type="ARBA" id="ARBA00022679"/>
    </source>
</evidence>
<dbReference type="FunFam" id="3.30.565.10:FF:000010">
    <property type="entry name" value="Sensor histidine kinase RcsC"/>
    <property type="match status" value="1"/>
</dbReference>
<dbReference type="SMART" id="SM00387">
    <property type="entry name" value="HATPase_c"/>
    <property type="match status" value="1"/>
</dbReference>
<dbReference type="Pfam" id="PF00072">
    <property type="entry name" value="Response_reg"/>
    <property type="match status" value="1"/>
</dbReference>
<dbReference type="SUPFAM" id="SSF52172">
    <property type="entry name" value="CheY-like"/>
    <property type="match status" value="1"/>
</dbReference>
<keyword evidence="9 23" id="KW-0418">Kinase</keyword>
<dbReference type="Gene3D" id="3.40.50.2300">
    <property type="match status" value="1"/>
</dbReference>
<evidence type="ECO:0000259" key="20">
    <source>
        <dbReference type="PROSITE" id="PS50110"/>
    </source>
</evidence>
<dbReference type="SMART" id="SM00448">
    <property type="entry name" value="REC"/>
    <property type="match status" value="1"/>
</dbReference>
<dbReference type="GO" id="GO:0005886">
    <property type="term" value="C:plasma membrane"/>
    <property type="evidence" value="ECO:0007669"/>
    <property type="project" value="UniProtKB-SubCell"/>
</dbReference>
<feature type="domain" description="Response regulatory" evidence="20">
    <location>
        <begin position="638"/>
        <end position="755"/>
    </location>
</feature>
<dbReference type="PROSITE" id="PS50110">
    <property type="entry name" value="RESPONSE_REGULATORY"/>
    <property type="match status" value="1"/>
</dbReference>
<dbReference type="Pfam" id="PF02518">
    <property type="entry name" value="HATPase_c"/>
    <property type="match status" value="1"/>
</dbReference>
<dbReference type="Pfam" id="PF01627">
    <property type="entry name" value="Hpt"/>
    <property type="match status" value="1"/>
</dbReference>
<accession>A0A2N7TZ73</accession>
<dbReference type="InterPro" id="IPR008207">
    <property type="entry name" value="Sig_transdc_His_kin_Hpt_dom"/>
</dbReference>
<dbReference type="SMART" id="SM00388">
    <property type="entry name" value="HisKA"/>
    <property type="match status" value="1"/>
</dbReference>
<keyword evidence="16" id="KW-0175">Coiled coil</keyword>
<dbReference type="PANTHER" id="PTHR45339:SF1">
    <property type="entry name" value="HYBRID SIGNAL TRANSDUCTION HISTIDINE KINASE J"/>
    <property type="match status" value="1"/>
</dbReference>
<dbReference type="SMART" id="SM00304">
    <property type="entry name" value="HAMP"/>
    <property type="match status" value="1"/>
</dbReference>
<evidence type="ECO:0000256" key="18">
    <source>
        <dbReference type="SAM" id="Phobius"/>
    </source>
</evidence>
<keyword evidence="13 18" id="KW-0472">Membrane</keyword>
<dbReference type="Gene3D" id="1.20.120.160">
    <property type="entry name" value="HPT domain"/>
    <property type="match status" value="1"/>
</dbReference>
<evidence type="ECO:0000256" key="1">
    <source>
        <dbReference type="ARBA" id="ARBA00000085"/>
    </source>
</evidence>
<evidence type="ECO:0000259" key="22">
    <source>
        <dbReference type="PROSITE" id="PS50894"/>
    </source>
</evidence>
<feature type="region of interest" description="Disordered" evidence="17">
    <location>
        <begin position="885"/>
        <end position="908"/>
    </location>
</feature>
<feature type="transmembrane region" description="Helical" evidence="18">
    <location>
        <begin position="6"/>
        <end position="28"/>
    </location>
</feature>
<keyword evidence="6" id="KW-0808">Transferase</keyword>
<evidence type="ECO:0000256" key="10">
    <source>
        <dbReference type="ARBA" id="ARBA00022840"/>
    </source>
</evidence>
<evidence type="ECO:0000256" key="17">
    <source>
        <dbReference type="SAM" id="MobiDB-lite"/>
    </source>
</evidence>
<dbReference type="InterPro" id="IPR005467">
    <property type="entry name" value="His_kinase_dom"/>
</dbReference>
<dbReference type="CDD" id="cd00082">
    <property type="entry name" value="HisKA"/>
    <property type="match status" value="1"/>
</dbReference>
<dbReference type="FunFam" id="1.10.287.130:FF:000003">
    <property type="entry name" value="Histidine kinase"/>
    <property type="match status" value="1"/>
</dbReference>
<dbReference type="AlphaFoldDB" id="A0A2N7TZ73"/>
<dbReference type="EMBL" id="PNRF01000036">
    <property type="protein sequence ID" value="PMR73463.1"/>
    <property type="molecule type" value="Genomic_DNA"/>
</dbReference>
<keyword evidence="7 18" id="KW-0812">Transmembrane</keyword>
<dbReference type="PRINTS" id="PR00344">
    <property type="entry name" value="BCTRLSENSOR"/>
</dbReference>
<dbReference type="InterPro" id="IPR003660">
    <property type="entry name" value="HAMP_dom"/>
</dbReference>
<dbReference type="PANTHER" id="PTHR45339">
    <property type="entry name" value="HYBRID SIGNAL TRANSDUCTION HISTIDINE KINASE J"/>
    <property type="match status" value="1"/>
</dbReference>
<comment type="caution">
    <text evidence="23">The sequence shown here is derived from an EMBL/GenBank/DDBJ whole genome shotgun (WGS) entry which is preliminary data.</text>
</comment>
<dbReference type="PROSITE" id="PS50885">
    <property type="entry name" value="HAMP"/>
    <property type="match status" value="1"/>
</dbReference>
<dbReference type="CDD" id="cd06225">
    <property type="entry name" value="HAMP"/>
    <property type="match status" value="1"/>
</dbReference>
<evidence type="ECO:0000256" key="13">
    <source>
        <dbReference type="ARBA" id="ARBA00023136"/>
    </source>
</evidence>
<evidence type="ECO:0000259" key="21">
    <source>
        <dbReference type="PROSITE" id="PS50885"/>
    </source>
</evidence>
<dbReference type="InterPro" id="IPR001789">
    <property type="entry name" value="Sig_transdc_resp-reg_receiver"/>
</dbReference>
<dbReference type="SUPFAM" id="SSF55874">
    <property type="entry name" value="ATPase domain of HSP90 chaperone/DNA topoisomerase II/histidine kinase"/>
    <property type="match status" value="1"/>
</dbReference>
<gene>
    <name evidence="23" type="ORF">C1H69_17200</name>
</gene>
<keyword evidence="12" id="KW-0902">Two-component regulatory system</keyword>
<dbReference type="Pfam" id="PF00512">
    <property type="entry name" value="HisKA"/>
    <property type="match status" value="1"/>
</dbReference>
<dbReference type="InterPro" id="IPR036890">
    <property type="entry name" value="HATPase_C_sf"/>
</dbReference>
<keyword evidence="24" id="KW-1185">Reference proteome</keyword>
<evidence type="ECO:0000256" key="2">
    <source>
        <dbReference type="ARBA" id="ARBA00004651"/>
    </source>
</evidence>
<evidence type="ECO:0000256" key="3">
    <source>
        <dbReference type="ARBA" id="ARBA00012438"/>
    </source>
</evidence>
<keyword evidence="4" id="KW-1003">Cell membrane</keyword>
<dbReference type="InterPro" id="IPR003661">
    <property type="entry name" value="HisK_dim/P_dom"/>
</dbReference>
<dbReference type="OrthoDB" id="9797243at2"/>
<feature type="transmembrane region" description="Helical" evidence="18">
    <location>
        <begin position="156"/>
        <end position="177"/>
    </location>
</feature>
<dbReference type="Proteomes" id="UP000235803">
    <property type="component" value="Unassembled WGS sequence"/>
</dbReference>
<evidence type="ECO:0000256" key="15">
    <source>
        <dbReference type="PROSITE-ProRule" id="PRU00169"/>
    </source>
</evidence>
<evidence type="ECO:0000256" key="8">
    <source>
        <dbReference type="ARBA" id="ARBA00022741"/>
    </source>
</evidence>
<feature type="domain" description="HAMP" evidence="21">
    <location>
        <begin position="179"/>
        <end position="231"/>
    </location>
</feature>
<dbReference type="SUPFAM" id="SSF47226">
    <property type="entry name" value="Histidine-containing phosphotransfer domain, HPT domain"/>
    <property type="match status" value="1"/>
</dbReference>
<sequence length="908" mass="99270">MSLGNRLTLWILCLPLLVLMAAAVLALYQDTEWRKSALRDRLTIAAELQAPVLAHALMEEEGQRLESTAHRLLNIEEARGVGLYTDTGMTILELGRARAQVALAPPQETRLDTRGDLWRLLVPLGLGENNDATAGQVWLEIDIDTRALTLGHYRRLASAGLGLLILGLLLFVLASSLGRRLDANLNDAAEALRRLRNGDLHARLAENGPPELRRLAWHVNALGDELEHSRDNMQRQIEQTTADLQESMETIEIKNIELDLAHRRALEANRVKSEFLASMSHEIRTPLNGIVGFCRLLGRSRLEPRQREWLDQVQVACDNLLALVNDVLDFSRMEAGRLELDRAELDMVALIDEALGLQAPLAHQKGLHLLGLVYDDVPSPLRGDPLRIRQVLTNLIHNALKFTDQGDVIVRVMVDEVAGHGQVLLRISISDTGVGLTPQEQNELFQAFRQATPGHPRQYGGSGLGLAISRQLVEQMGGRLSVESAPSQGSTFSFTLPLDVVGGVEMAPQRILDGERVALYEPHAPTRHALNHLLTRWGAQVLEVPHPEVPAPPPNLLVAGLPTVLSETVIEEWQTRLDTCPCPALLLVNATPLELPNLTLPMGGEILCKPLSRQLLADSLRRCGSPQAASRKPRSGTRLLIVDDNASNRRLLRELLQRPGLSIEEAGSGQEAMALAESEPFDLVLMDIRMPGMDGVETTRALRSLGKHWAHCPIIAVTAHALEDDRQQLLDSGLQEVLIKPVDSIELEAILQRHLRIAPPPRLESDAPKGSEPAASGELAVVDMALGTRLANGNESLARELLGELANSLTSSASELRSALATGEEGPLLDAVHSLNGACRYCGAPELALVAETLETRIRSRGTTDIASLVDELFRAMDRLQAWHAQQQGQPSSTTIASANSFSSLNDK</sequence>
<dbReference type="SUPFAM" id="SSF47384">
    <property type="entry name" value="Homodimeric domain of signal transducing histidine kinase"/>
    <property type="match status" value="1"/>
</dbReference>
<feature type="domain" description="HPt" evidence="22">
    <location>
        <begin position="794"/>
        <end position="887"/>
    </location>
</feature>
<dbReference type="InterPro" id="IPR003594">
    <property type="entry name" value="HATPase_dom"/>
</dbReference>
<dbReference type="EC" id="2.7.13.3" evidence="3"/>
<evidence type="ECO:0000256" key="9">
    <source>
        <dbReference type="ARBA" id="ARBA00022777"/>
    </source>
</evidence>
<keyword evidence="8" id="KW-0547">Nucleotide-binding</keyword>
<keyword evidence="5 15" id="KW-0597">Phosphoprotein</keyword>
<feature type="domain" description="Histidine kinase" evidence="19">
    <location>
        <begin position="278"/>
        <end position="500"/>
    </location>
</feature>
<evidence type="ECO:0000256" key="4">
    <source>
        <dbReference type="ARBA" id="ARBA00022475"/>
    </source>
</evidence>
<dbReference type="InterPro" id="IPR004358">
    <property type="entry name" value="Sig_transdc_His_kin-like_C"/>
</dbReference>
<organism evidence="23 24">
    <name type="scientific">Billgrantia endophytica</name>
    <dbReference type="NCBI Taxonomy" id="2033802"/>
    <lineage>
        <taxon>Bacteria</taxon>
        <taxon>Pseudomonadati</taxon>
        <taxon>Pseudomonadota</taxon>
        <taxon>Gammaproteobacteria</taxon>
        <taxon>Oceanospirillales</taxon>
        <taxon>Halomonadaceae</taxon>
        <taxon>Billgrantia</taxon>
    </lineage>
</organism>
<dbReference type="Gene3D" id="6.10.340.10">
    <property type="match status" value="1"/>
</dbReference>
<keyword evidence="11 18" id="KW-1133">Transmembrane helix</keyword>
<dbReference type="GO" id="GO:0000155">
    <property type="term" value="F:phosphorelay sensor kinase activity"/>
    <property type="evidence" value="ECO:0007669"/>
    <property type="project" value="InterPro"/>
</dbReference>
<dbReference type="GO" id="GO:0005524">
    <property type="term" value="F:ATP binding"/>
    <property type="evidence" value="ECO:0007669"/>
    <property type="project" value="UniProtKB-KW"/>
</dbReference>
<proteinExistence type="predicted"/>
<dbReference type="InterPro" id="IPR011006">
    <property type="entry name" value="CheY-like_superfamily"/>
</dbReference>
<feature type="modified residue" description="4-aspartylphosphate" evidence="15">
    <location>
        <position position="687"/>
    </location>
</feature>
<name>A0A2N7TZ73_9GAMM</name>
<dbReference type="Gene3D" id="3.30.565.10">
    <property type="entry name" value="Histidine kinase-like ATPase, C-terminal domain"/>
    <property type="match status" value="1"/>
</dbReference>
<dbReference type="CDD" id="cd17546">
    <property type="entry name" value="REC_hyHK_CKI1_RcsC-like"/>
    <property type="match status" value="1"/>
</dbReference>
<feature type="coiled-coil region" evidence="16">
    <location>
        <begin position="223"/>
        <end position="250"/>
    </location>
</feature>
<evidence type="ECO:0000313" key="23">
    <source>
        <dbReference type="EMBL" id="PMR73463.1"/>
    </source>
</evidence>